<reference evidence="2 3" key="1">
    <citation type="journal article" date="2024" name="J. Plant Pathol.">
        <title>Sequence and assembly of the genome of Seiridium unicorne, isolate CBS 538.82, causal agent of cypress canker disease.</title>
        <authorList>
            <person name="Scali E."/>
            <person name="Rocca G.D."/>
            <person name="Danti R."/>
            <person name="Garbelotto M."/>
            <person name="Barberini S."/>
            <person name="Baroncelli R."/>
            <person name="Emiliani G."/>
        </authorList>
    </citation>
    <scope>NUCLEOTIDE SEQUENCE [LARGE SCALE GENOMIC DNA]</scope>
    <source>
        <strain evidence="2 3">BM-138-508</strain>
    </source>
</reference>
<dbReference type="Proteomes" id="UP001408356">
    <property type="component" value="Unassembled WGS sequence"/>
</dbReference>
<organism evidence="2 3">
    <name type="scientific">Seiridium unicorne</name>
    <dbReference type="NCBI Taxonomy" id="138068"/>
    <lineage>
        <taxon>Eukaryota</taxon>
        <taxon>Fungi</taxon>
        <taxon>Dikarya</taxon>
        <taxon>Ascomycota</taxon>
        <taxon>Pezizomycotina</taxon>
        <taxon>Sordariomycetes</taxon>
        <taxon>Xylariomycetidae</taxon>
        <taxon>Amphisphaeriales</taxon>
        <taxon>Sporocadaceae</taxon>
        <taxon>Seiridium</taxon>
    </lineage>
</organism>
<comment type="caution">
    <text evidence="2">The sequence shown here is derived from an EMBL/GenBank/DDBJ whole genome shotgun (WGS) entry which is preliminary data.</text>
</comment>
<proteinExistence type="predicted"/>
<evidence type="ECO:0000256" key="1">
    <source>
        <dbReference type="SAM" id="MobiDB-lite"/>
    </source>
</evidence>
<evidence type="ECO:0000313" key="2">
    <source>
        <dbReference type="EMBL" id="KAK9418040.1"/>
    </source>
</evidence>
<keyword evidence="3" id="KW-1185">Reference proteome</keyword>
<accession>A0ABR2UTP9</accession>
<feature type="region of interest" description="Disordered" evidence="1">
    <location>
        <begin position="1"/>
        <end position="73"/>
    </location>
</feature>
<evidence type="ECO:0000313" key="3">
    <source>
        <dbReference type="Proteomes" id="UP001408356"/>
    </source>
</evidence>
<name>A0ABR2UTP9_9PEZI</name>
<gene>
    <name evidence="2" type="ORF">SUNI508_08469</name>
</gene>
<protein>
    <submittedName>
        <fullName evidence="2">Uncharacterized protein</fullName>
    </submittedName>
</protein>
<sequence length="99" mass="11022">MRNLLEPEKQQSLQDPDSPSDPAPTPAERGARASIHSRGPRLRPWSKQDKTGRTEWEEARTIDDEHSTANTRGTVGGWCSLSKREAEWTGWAGGRAIGR</sequence>
<feature type="compositionally biased region" description="Basic and acidic residues" evidence="1">
    <location>
        <begin position="46"/>
        <end position="67"/>
    </location>
</feature>
<dbReference type="EMBL" id="JARVKF010000394">
    <property type="protein sequence ID" value="KAK9418040.1"/>
    <property type="molecule type" value="Genomic_DNA"/>
</dbReference>